<feature type="transmembrane region" description="Helical" evidence="10">
    <location>
        <begin position="723"/>
        <end position="742"/>
    </location>
</feature>
<dbReference type="InterPro" id="IPR022645">
    <property type="entry name" value="SecD/SecF_bac"/>
</dbReference>
<dbReference type="Pfam" id="PF22599">
    <property type="entry name" value="SecDF_P1_head"/>
    <property type="match status" value="1"/>
</dbReference>
<keyword evidence="5 10" id="KW-0812">Transmembrane</keyword>
<sequence length="864" mass="97616">MKIRSFFARLFSLNNWKRFFLAFLTFSFLGSGVFLVSNYYISQNINRSIEYGGGAEVLVQVKTLDGKIPSSKVVQEADSAIFQRLTGGANLNGTNVFTEGEGRIRISRNKISNNRELEQFIEEIVNKPTLTITDVNTNPLFFDGKFETNLSLENGDESNWLVPFAPGSALSQPNPQNPSSNQVLIELKDNNAQLEWTKATEHISKLPRGQNRILIWSNISELKKIAQEKFPLQWERANKNIYNFLHVGEKTTPDFLPDRKILQPSLKKFQIDAKRYLISDATVSQALNGKSFVITGNFSPQEAKQLALDINYGTADYKLDFLSASFVSKTKSDSAFIAGWIAIGLAIAIISLFLIVNYGVLGIVATVSLSLYVFLTLLFFTIVRGEYSPITISALVVGIGMNIDANVISFELFKSRIYAGNSAIKANSQANRTSFNAIIDSNVTTLIAALVLFFFGTKNVKSFSITLIFSIVFTLIVTIGFTKFFTSFILKADYFQKSNRFWLLGIKNYYLKKYERGYQSVYSRINYEKIYKYSRWTPLVLFVGSLVVFATFAGIYKSFGSGFNLAIDFSGGTNLLIETSNSSFDLINQEKANKIIDFLNSHNINSTNSQIILNPLNESSSIFNIEVKTQLDLASRLSTLNSEIQSNFSNIRMTNYSISNEEAQKLIFNAILSVGLALVFVSIFTLIRFKWTFSFAIILSQLFNVLMVFCAIIITRIQISQNLVVAILTLIGYTVNDTIVVFDRIKTKFSETNHVDVYKSEKINQISLEAIKDTAKRSIFTSLTTIFTIIVLMIFYESIDVVFSLTMLIGVIIGTYSSLFVATRIWNKLEAYRNYKKQKRINAKYWNIQKVHEQTFASINDYEK</sequence>
<keyword evidence="3" id="KW-0813">Transport</keyword>
<keyword evidence="4" id="KW-1003">Cell membrane</keyword>
<dbReference type="SUPFAM" id="SSF82866">
    <property type="entry name" value="Multidrug efflux transporter AcrB transmembrane domain"/>
    <property type="match status" value="2"/>
</dbReference>
<evidence type="ECO:0000313" key="14">
    <source>
        <dbReference type="Proteomes" id="UP000020977"/>
    </source>
</evidence>
<keyword evidence="9 10" id="KW-0472">Membrane</keyword>
<evidence type="ECO:0000256" key="3">
    <source>
        <dbReference type="ARBA" id="ARBA00022448"/>
    </source>
</evidence>
<dbReference type="Proteomes" id="UP000020977">
    <property type="component" value="Unassembled WGS sequence"/>
</dbReference>
<feature type="transmembrane region" description="Helical" evidence="10">
    <location>
        <begin position="389"/>
        <end position="413"/>
    </location>
</feature>
<dbReference type="EMBL" id="JFAD01000029">
    <property type="protein sequence ID" value="EXU60938.1"/>
    <property type="molecule type" value="Genomic_DNA"/>
</dbReference>
<dbReference type="InterPro" id="IPR054384">
    <property type="entry name" value="SecDF_P1_head"/>
</dbReference>
<name>A0A014M1U2_9BACT</name>
<evidence type="ECO:0000256" key="6">
    <source>
        <dbReference type="ARBA" id="ARBA00022927"/>
    </source>
</evidence>
<dbReference type="eggNOG" id="COG0342">
    <property type="taxonomic scope" value="Bacteria"/>
</dbReference>
<protein>
    <recommendedName>
        <fullName evidence="2">Protein translocase subunit SecF</fullName>
    </recommendedName>
</protein>
<dbReference type="PRINTS" id="PR01755">
    <property type="entry name" value="SECFTRNLCASE"/>
</dbReference>
<keyword evidence="8" id="KW-0811">Translocation</keyword>
<dbReference type="PANTHER" id="PTHR30081:SF8">
    <property type="entry name" value="PROTEIN TRANSLOCASE SUBUNIT SECF"/>
    <property type="match status" value="1"/>
</dbReference>
<keyword evidence="6" id="KW-0653">Protein transport</keyword>
<dbReference type="NCBIfam" id="NF046001">
    <property type="entry name" value="SecDF_plasm"/>
    <property type="match status" value="1"/>
</dbReference>
<evidence type="ECO:0000259" key="12">
    <source>
        <dbReference type="Pfam" id="PF22599"/>
    </source>
</evidence>
<keyword evidence="7 10" id="KW-1133">Transmembrane helix</keyword>
<feature type="transmembrane region" description="Helical" evidence="10">
    <location>
        <begin position="778"/>
        <end position="796"/>
    </location>
</feature>
<feature type="transmembrane region" description="Helical" evidence="10">
    <location>
        <begin position="536"/>
        <end position="556"/>
    </location>
</feature>
<feature type="domain" description="Protein export membrane protein SecD/SecF C-terminal" evidence="11">
    <location>
        <begin position="318"/>
        <end position="479"/>
    </location>
</feature>
<feature type="transmembrane region" description="Helical" evidence="10">
    <location>
        <begin position="694"/>
        <end position="717"/>
    </location>
</feature>
<dbReference type="InterPro" id="IPR022646">
    <property type="entry name" value="SecD/SecF_CS"/>
</dbReference>
<feature type="transmembrane region" description="Helical" evidence="10">
    <location>
        <begin position="666"/>
        <end position="687"/>
    </location>
</feature>
<dbReference type="Gene3D" id="1.20.1640.10">
    <property type="entry name" value="Multidrug efflux transporter AcrB transmembrane domain"/>
    <property type="match status" value="2"/>
</dbReference>
<dbReference type="AlphaFoldDB" id="A0A014M1U2"/>
<dbReference type="InterPro" id="IPR022813">
    <property type="entry name" value="SecD/SecF_arch_bac"/>
</dbReference>
<feature type="domain" description="SecDF P1 head subdomain" evidence="12">
    <location>
        <begin position="274"/>
        <end position="313"/>
    </location>
</feature>
<comment type="subcellular location">
    <subcellularLocation>
        <location evidence="1">Cell membrane</location>
        <topology evidence="1">Multi-pass membrane protein</topology>
    </subcellularLocation>
</comment>
<evidence type="ECO:0000256" key="10">
    <source>
        <dbReference type="SAM" id="Phobius"/>
    </source>
</evidence>
<dbReference type="RefSeq" id="WP_044284372.1">
    <property type="nucleotide sequence ID" value="NZ_JFAD01000029.1"/>
</dbReference>
<dbReference type="NCBIfam" id="NF009582">
    <property type="entry name" value="PRK13024.1-2"/>
    <property type="match status" value="1"/>
</dbReference>
<feature type="domain" description="Protein export membrane protein SecD/SecF C-terminal" evidence="11">
    <location>
        <begin position="646"/>
        <end position="829"/>
    </location>
</feature>
<dbReference type="PANTHER" id="PTHR30081">
    <property type="entry name" value="PROTEIN-EXPORT MEMBRANE PROTEIN SEC"/>
    <property type="match status" value="1"/>
</dbReference>
<gene>
    <name evidence="13" type="primary">secD</name>
    <name evidence="13" type="ORF">MOVI_5600</name>
</gene>
<feature type="transmembrane region" description="Helical" evidence="10">
    <location>
        <begin position="335"/>
        <end position="356"/>
    </location>
</feature>
<proteinExistence type="predicted"/>
<dbReference type="GO" id="GO:0015450">
    <property type="term" value="F:protein-transporting ATPase activity"/>
    <property type="evidence" value="ECO:0007669"/>
    <property type="project" value="InterPro"/>
</dbReference>
<reference evidence="13 14" key="1">
    <citation type="submission" date="2014-03" db="EMBL/GenBank/DDBJ databases">
        <title>Genome sequence of Mycoplasma ovipneumoniae strain 14811.</title>
        <authorList>
            <person name="Sirand-Pugnet P."/>
            <person name="Breton M."/>
            <person name="Dordet-Frisoni E."/>
            <person name="Baranowski E."/>
            <person name="Barre A."/>
            <person name="Couture C."/>
            <person name="Dupuy V."/>
            <person name="Gaurivaud P."/>
            <person name="Jacob D."/>
            <person name="Lemaitre C."/>
            <person name="Manso-Silvan L."/>
            <person name="Nikolski M."/>
            <person name="Nouvel L.-X."/>
            <person name="Poumarat F."/>
            <person name="Tardy F."/>
            <person name="Thebault P."/>
            <person name="Theil S."/>
            <person name="Citti C."/>
            <person name="Thiaucourt F."/>
            <person name="Blanchard A."/>
        </authorList>
    </citation>
    <scope>NUCLEOTIDE SEQUENCE [LARGE SCALE GENOMIC DNA]</scope>
    <source>
        <strain evidence="13 14">14811</strain>
    </source>
</reference>
<evidence type="ECO:0000256" key="1">
    <source>
        <dbReference type="ARBA" id="ARBA00004651"/>
    </source>
</evidence>
<organism evidence="13 14">
    <name type="scientific">Mesomycoplasma ovipneumoniae 14811</name>
    <dbReference type="NCBI Taxonomy" id="1188239"/>
    <lineage>
        <taxon>Bacteria</taxon>
        <taxon>Bacillati</taxon>
        <taxon>Mycoplasmatota</taxon>
        <taxon>Mycoplasmoidales</taxon>
        <taxon>Metamycoplasmataceae</taxon>
        <taxon>Mesomycoplasma</taxon>
    </lineage>
</organism>
<dbReference type="GO" id="GO:0006886">
    <property type="term" value="P:intracellular protein transport"/>
    <property type="evidence" value="ECO:0007669"/>
    <property type="project" value="InterPro"/>
</dbReference>
<feature type="transmembrane region" description="Helical" evidence="10">
    <location>
        <begin position="802"/>
        <end position="826"/>
    </location>
</feature>
<feature type="transmembrane region" description="Helical" evidence="10">
    <location>
        <begin position="467"/>
        <end position="490"/>
    </location>
</feature>
<dbReference type="InterPro" id="IPR005665">
    <property type="entry name" value="SecF_bac"/>
</dbReference>
<dbReference type="Gene3D" id="3.30.1360.200">
    <property type="match status" value="1"/>
</dbReference>
<feature type="transmembrane region" description="Helical" evidence="10">
    <location>
        <begin position="434"/>
        <end position="455"/>
    </location>
</feature>
<evidence type="ECO:0000256" key="5">
    <source>
        <dbReference type="ARBA" id="ARBA00022692"/>
    </source>
</evidence>
<dbReference type="InterPro" id="IPR048634">
    <property type="entry name" value="SecD_SecF_C"/>
</dbReference>
<dbReference type="eggNOG" id="COG0341">
    <property type="taxonomic scope" value="Bacteria"/>
</dbReference>
<evidence type="ECO:0000256" key="4">
    <source>
        <dbReference type="ARBA" id="ARBA00022475"/>
    </source>
</evidence>
<evidence type="ECO:0000313" key="13">
    <source>
        <dbReference type="EMBL" id="EXU60938.1"/>
    </source>
</evidence>
<dbReference type="Pfam" id="PF07549">
    <property type="entry name" value="Sec_GG"/>
    <property type="match status" value="1"/>
</dbReference>
<evidence type="ECO:0000256" key="2">
    <source>
        <dbReference type="ARBA" id="ARBA00015792"/>
    </source>
</evidence>
<dbReference type="NCBIfam" id="TIGR00966">
    <property type="entry name" value="transloc_SecF"/>
    <property type="match status" value="1"/>
</dbReference>
<evidence type="ECO:0000259" key="11">
    <source>
        <dbReference type="Pfam" id="PF02355"/>
    </source>
</evidence>
<feature type="transmembrane region" description="Helical" evidence="10">
    <location>
        <begin position="363"/>
        <end position="383"/>
    </location>
</feature>
<dbReference type="GO" id="GO:0005886">
    <property type="term" value="C:plasma membrane"/>
    <property type="evidence" value="ECO:0007669"/>
    <property type="project" value="UniProtKB-SubCell"/>
</dbReference>
<evidence type="ECO:0000256" key="8">
    <source>
        <dbReference type="ARBA" id="ARBA00023010"/>
    </source>
</evidence>
<accession>A0A014M1U2</accession>
<dbReference type="STRING" id="1188239.MOVI_5600"/>
<comment type="caution">
    <text evidence="13">The sequence shown here is derived from an EMBL/GenBank/DDBJ whole genome shotgun (WGS) entry which is preliminary data.</text>
</comment>
<dbReference type="Pfam" id="PF02355">
    <property type="entry name" value="SecD_SecF_C"/>
    <property type="match status" value="2"/>
</dbReference>
<evidence type="ECO:0000256" key="7">
    <source>
        <dbReference type="ARBA" id="ARBA00022989"/>
    </source>
</evidence>
<evidence type="ECO:0000256" key="9">
    <source>
        <dbReference type="ARBA" id="ARBA00023136"/>
    </source>
</evidence>